<evidence type="ECO:0008006" key="5">
    <source>
        <dbReference type="Google" id="ProtNLM"/>
    </source>
</evidence>
<name>A0ABW1XM69_9ALTE</name>
<dbReference type="RefSeq" id="WP_131256634.1">
    <property type="nucleotide sequence ID" value="NZ_JBHSUS010000001.1"/>
</dbReference>
<comment type="caution">
    <text evidence="3">The sequence shown here is derived from an EMBL/GenBank/DDBJ whole genome shotgun (WGS) entry which is preliminary data.</text>
</comment>
<gene>
    <name evidence="3" type="ORF">ACFP85_06240</name>
</gene>
<organism evidence="3 4">
    <name type="scientific">Pseudobowmanella zhangzhouensis</name>
    <dbReference type="NCBI Taxonomy" id="1537679"/>
    <lineage>
        <taxon>Bacteria</taxon>
        <taxon>Pseudomonadati</taxon>
        <taxon>Pseudomonadota</taxon>
        <taxon>Gammaproteobacteria</taxon>
        <taxon>Alteromonadales</taxon>
        <taxon>Alteromonadaceae</taxon>
    </lineage>
</organism>
<proteinExistence type="predicted"/>
<accession>A0ABW1XM69</accession>
<feature type="chain" id="PRO_5045614566" description="AraC family transcriptional regulator" evidence="2">
    <location>
        <begin position="19"/>
        <end position="167"/>
    </location>
</feature>
<keyword evidence="2" id="KW-0732">Signal</keyword>
<feature type="signal peptide" evidence="2">
    <location>
        <begin position="1"/>
        <end position="18"/>
    </location>
</feature>
<evidence type="ECO:0000256" key="1">
    <source>
        <dbReference type="SAM" id="Coils"/>
    </source>
</evidence>
<dbReference type="Proteomes" id="UP001596364">
    <property type="component" value="Unassembled WGS sequence"/>
</dbReference>
<feature type="coiled-coil region" evidence="1">
    <location>
        <begin position="21"/>
        <end position="48"/>
    </location>
</feature>
<evidence type="ECO:0000256" key="2">
    <source>
        <dbReference type="SAM" id="SignalP"/>
    </source>
</evidence>
<protein>
    <recommendedName>
        <fullName evidence="5">AraC family transcriptional regulator</fullName>
    </recommendedName>
</protein>
<reference evidence="4" key="1">
    <citation type="journal article" date="2019" name="Int. J. Syst. Evol. Microbiol.">
        <title>The Global Catalogue of Microorganisms (GCM) 10K type strain sequencing project: providing services to taxonomists for standard genome sequencing and annotation.</title>
        <authorList>
            <consortium name="The Broad Institute Genomics Platform"/>
            <consortium name="The Broad Institute Genome Sequencing Center for Infectious Disease"/>
            <person name="Wu L."/>
            <person name="Ma J."/>
        </authorList>
    </citation>
    <scope>NUCLEOTIDE SEQUENCE [LARGE SCALE GENOMIC DNA]</scope>
    <source>
        <strain evidence="4">CGMCC 1.16031</strain>
    </source>
</reference>
<keyword evidence="4" id="KW-1185">Reference proteome</keyword>
<keyword evidence="1" id="KW-0175">Coiled coil</keyword>
<sequence length="167" mass="19046">MKQFCLSLMLLFTLGVQAQESSALNTQIEDLKKQVISLNRDLYLLEEDLLFPASTQVAVYLDMDAGQYFRIDAVELHLDDKLVASHLYTQRQANALVRGGVQKLYLGNLARGEHKLTAYFVGIGPHQREYKRAVSTSFTKQDDPKALQIHIRDDASKQQPEFLFEEL</sequence>
<evidence type="ECO:0000313" key="3">
    <source>
        <dbReference type="EMBL" id="MFC6439744.1"/>
    </source>
</evidence>
<evidence type="ECO:0000313" key="4">
    <source>
        <dbReference type="Proteomes" id="UP001596364"/>
    </source>
</evidence>
<dbReference type="EMBL" id="JBHSUS010000001">
    <property type="protein sequence ID" value="MFC6439744.1"/>
    <property type="molecule type" value="Genomic_DNA"/>
</dbReference>